<dbReference type="SUPFAM" id="SSF53098">
    <property type="entry name" value="Ribonuclease H-like"/>
    <property type="match status" value="1"/>
</dbReference>
<dbReference type="GO" id="GO:0008270">
    <property type="term" value="F:zinc ion binding"/>
    <property type="evidence" value="ECO:0007669"/>
    <property type="project" value="UniProtKB-KW"/>
</dbReference>
<feature type="compositionally biased region" description="Low complexity" evidence="6">
    <location>
        <begin position="374"/>
        <end position="390"/>
    </location>
</feature>
<dbReference type="InterPro" id="IPR012337">
    <property type="entry name" value="RNaseH-like_sf"/>
</dbReference>
<keyword evidence="2" id="KW-0479">Metal-binding</keyword>
<dbReference type="GO" id="GO:0046983">
    <property type="term" value="F:protein dimerization activity"/>
    <property type="evidence" value="ECO:0007669"/>
    <property type="project" value="InterPro"/>
</dbReference>
<comment type="subcellular location">
    <subcellularLocation>
        <location evidence="1">Nucleus</location>
    </subcellularLocation>
</comment>
<evidence type="ECO:0000256" key="2">
    <source>
        <dbReference type="ARBA" id="ARBA00022723"/>
    </source>
</evidence>
<dbReference type="InterPro" id="IPR008906">
    <property type="entry name" value="HATC_C_dom"/>
</dbReference>
<sequence length="515" mass="58699">MTENPIFSNLQQSFLGYKPPHRNQVQQELKRLHSVHVSPLRDMLKNVQHIALTSDFWSTRQQESFVCITGHYVNNDMNFDSTALHFQSFKERHFAHNIAEEVNSCLREFDIHNKITTVACDGAANMKKAFDSYTNIDRLWCVAHRLHLSVCNGLGLWAKHTKKQSDSSQADPYADNSMDIQTPLYENGEVDDEDGANDDLIVDSWADDVITADSNDIGNNSNNNNKFQITTDNLATTVNKLPLTLAQKEKLSLFELTSNDWIIINELVHLLEPISNATEYLSGSKYPTIGLALFTLRSIKEFLEDDEDKTDVFIILKNYFLDTFKVYFNENDDQHHLLTFYGYFDPFGFSVLTTQEKAKIERLIKQKNKEQVQSTPARASSSSSASTFSTNQAMNINSQTTNEKPDKLTKFLKSINKCVPTDNRKHKTISEEIAYYASLCKQHPRMHAIPFWKQYGQELPMLKNMAKCYLATTSTSVPSESAFSSSAQVEQSHTRIPSDPMSDLVGSETWISWTF</sequence>
<dbReference type="AlphaFoldDB" id="A0A816CTU5"/>
<evidence type="ECO:0000256" key="3">
    <source>
        <dbReference type="ARBA" id="ARBA00022771"/>
    </source>
</evidence>
<evidence type="ECO:0000256" key="6">
    <source>
        <dbReference type="SAM" id="MobiDB-lite"/>
    </source>
</evidence>
<dbReference type="PANTHER" id="PTHR46481:SF10">
    <property type="entry name" value="ZINC FINGER BED DOMAIN-CONTAINING PROTEIN 39"/>
    <property type="match status" value="1"/>
</dbReference>
<evidence type="ECO:0000313" key="8">
    <source>
        <dbReference type="EMBL" id="CAF1626071.1"/>
    </source>
</evidence>
<dbReference type="PANTHER" id="PTHR46481">
    <property type="entry name" value="ZINC FINGER BED DOMAIN-CONTAINING PROTEIN 4"/>
    <property type="match status" value="1"/>
</dbReference>
<evidence type="ECO:0000256" key="4">
    <source>
        <dbReference type="ARBA" id="ARBA00022833"/>
    </source>
</evidence>
<feature type="region of interest" description="Disordered" evidence="6">
    <location>
        <begin position="366"/>
        <end position="393"/>
    </location>
</feature>
<keyword evidence="5" id="KW-0539">Nucleus</keyword>
<keyword evidence="3" id="KW-0863">Zinc-finger</keyword>
<feature type="domain" description="HAT C-terminal dimerisation" evidence="7">
    <location>
        <begin position="445"/>
        <end position="511"/>
    </location>
</feature>
<reference evidence="8" key="1">
    <citation type="submission" date="2021-02" db="EMBL/GenBank/DDBJ databases">
        <authorList>
            <person name="Nowell W R."/>
        </authorList>
    </citation>
    <scope>NUCLEOTIDE SEQUENCE</scope>
</reference>
<proteinExistence type="predicted"/>
<evidence type="ECO:0000313" key="9">
    <source>
        <dbReference type="Proteomes" id="UP000663828"/>
    </source>
</evidence>
<keyword evidence="9" id="KW-1185">Reference proteome</keyword>
<comment type="caution">
    <text evidence="8">The sequence shown here is derived from an EMBL/GenBank/DDBJ whole genome shotgun (WGS) entry which is preliminary data.</text>
</comment>
<gene>
    <name evidence="8" type="ORF">XAT740_LOCUS50923</name>
</gene>
<dbReference type="EMBL" id="CAJNOR010007951">
    <property type="protein sequence ID" value="CAF1626071.1"/>
    <property type="molecule type" value="Genomic_DNA"/>
</dbReference>
<protein>
    <recommendedName>
        <fullName evidence="7">HAT C-terminal dimerisation domain-containing protein</fullName>
    </recommendedName>
</protein>
<dbReference type="InterPro" id="IPR052035">
    <property type="entry name" value="ZnF_BED_domain_contain"/>
</dbReference>
<evidence type="ECO:0000256" key="5">
    <source>
        <dbReference type="ARBA" id="ARBA00023242"/>
    </source>
</evidence>
<organism evidence="8 9">
    <name type="scientific">Adineta ricciae</name>
    <name type="common">Rotifer</name>
    <dbReference type="NCBI Taxonomy" id="249248"/>
    <lineage>
        <taxon>Eukaryota</taxon>
        <taxon>Metazoa</taxon>
        <taxon>Spiralia</taxon>
        <taxon>Gnathifera</taxon>
        <taxon>Rotifera</taxon>
        <taxon>Eurotatoria</taxon>
        <taxon>Bdelloidea</taxon>
        <taxon>Adinetida</taxon>
        <taxon>Adinetidae</taxon>
        <taxon>Adineta</taxon>
    </lineage>
</organism>
<accession>A0A816CTU5</accession>
<name>A0A816CTU5_ADIRI</name>
<dbReference type="Proteomes" id="UP000663828">
    <property type="component" value="Unassembled WGS sequence"/>
</dbReference>
<dbReference type="Pfam" id="PF05699">
    <property type="entry name" value="Dimer_Tnp_hAT"/>
    <property type="match status" value="1"/>
</dbReference>
<dbReference type="GO" id="GO:0005634">
    <property type="term" value="C:nucleus"/>
    <property type="evidence" value="ECO:0007669"/>
    <property type="project" value="UniProtKB-SubCell"/>
</dbReference>
<evidence type="ECO:0000259" key="7">
    <source>
        <dbReference type="Pfam" id="PF05699"/>
    </source>
</evidence>
<keyword evidence="4" id="KW-0862">Zinc</keyword>
<evidence type="ECO:0000256" key="1">
    <source>
        <dbReference type="ARBA" id="ARBA00004123"/>
    </source>
</evidence>